<dbReference type="GO" id="GO:0006313">
    <property type="term" value="P:DNA transposition"/>
    <property type="evidence" value="ECO:0007669"/>
    <property type="project" value="InterPro"/>
</dbReference>
<sequence>MAMRKREDEVFANAAGIDIGASSHWVAVPRHLAEAAGCEPVREVGAMTDDLNALAAWLVGLGVDTVAVESTGVYWIPVFEVLEQHGLKVWLVDARQLKYVPGRKSDVQDCRWLQKLMSLGLLRAAWRPSAEVCVLRAVARQRETLLAEQASWVQRMQKALVQMNIQLTEVLSDVMGQTGQAIVRDIVAGQRDAQVLAGHRHRRIRASEAEIVKALTGNWREEHLFVLKQALAMYDDIGRHLAECDARLDALL</sequence>
<protein>
    <submittedName>
        <fullName evidence="2">IS110 family transposase</fullName>
    </submittedName>
</protein>
<name>A0A2W5SSW7_9BACT</name>
<comment type="caution">
    <text evidence="2">The sequence shown here is derived from an EMBL/GenBank/DDBJ whole genome shotgun (WGS) entry which is preliminary data.</text>
</comment>
<evidence type="ECO:0000259" key="1">
    <source>
        <dbReference type="Pfam" id="PF01548"/>
    </source>
</evidence>
<dbReference type="AlphaFoldDB" id="A0A2W5SSW7"/>
<dbReference type="GO" id="GO:0003677">
    <property type="term" value="F:DNA binding"/>
    <property type="evidence" value="ECO:0007669"/>
    <property type="project" value="InterPro"/>
</dbReference>
<evidence type="ECO:0000313" key="3">
    <source>
        <dbReference type="Proteomes" id="UP000249061"/>
    </source>
</evidence>
<dbReference type="PANTHER" id="PTHR33055:SF13">
    <property type="entry name" value="TRANSPOSASE"/>
    <property type="match status" value="1"/>
</dbReference>
<feature type="domain" description="Transposase IS110-like N-terminal" evidence="1">
    <location>
        <begin position="15"/>
        <end position="164"/>
    </location>
</feature>
<dbReference type="Pfam" id="PF01548">
    <property type="entry name" value="DEDD_Tnp_IS110"/>
    <property type="match status" value="1"/>
</dbReference>
<proteinExistence type="predicted"/>
<dbReference type="Proteomes" id="UP000249061">
    <property type="component" value="Unassembled WGS sequence"/>
</dbReference>
<dbReference type="NCBIfam" id="NF033542">
    <property type="entry name" value="transpos_IS110"/>
    <property type="match status" value="1"/>
</dbReference>
<evidence type="ECO:0000313" key="2">
    <source>
        <dbReference type="EMBL" id="PZR02595.1"/>
    </source>
</evidence>
<dbReference type="InterPro" id="IPR047650">
    <property type="entry name" value="Transpos_IS110"/>
</dbReference>
<gene>
    <name evidence="2" type="ORF">DI536_36885</name>
</gene>
<organism evidence="2 3">
    <name type="scientific">Archangium gephyra</name>
    <dbReference type="NCBI Taxonomy" id="48"/>
    <lineage>
        <taxon>Bacteria</taxon>
        <taxon>Pseudomonadati</taxon>
        <taxon>Myxococcota</taxon>
        <taxon>Myxococcia</taxon>
        <taxon>Myxococcales</taxon>
        <taxon>Cystobacterineae</taxon>
        <taxon>Archangiaceae</taxon>
        <taxon>Archangium</taxon>
    </lineage>
</organism>
<dbReference type="GO" id="GO:0004803">
    <property type="term" value="F:transposase activity"/>
    <property type="evidence" value="ECO:0007669"/>
    <property type="project" value="InterPro"/>
</dbReference>
<dbReference type="InterPro" id="IPR002525">
    <property type="entry name" value="Transp_IS110-like_N"/>
</dbReference>
<dbReference type="EMBL" id="QFQP01000184">
    <property type="protein sequence ID" value="PZR02595.1"/>
    <property type="molecule type" value="Genomic_DNA"/>
</dbReference>
<dbReference type="PANTHER" id="PTHR33055">
    <property type="entry name" value="TRANSPOSASE FOR INSERTION SEQUENCE ELEMENT IS1111A"/>
    <property type="match status" value="1"/>
</dbReference>
<reference evidence="2 3" key="1">
    <citation type="submission" date="2017-08" db="EMBL/GenBank/DDBJ databases">
        <title>Infants hospitalized years apart are colonized by the same room-sourced microbial strains.</title>
        <authorList>
            <person name="Brooks B."/>
            <person name="Olm M.R."/>
            <person name="Firek B.A."/>
            <person name="Baker R."/>
            <person name="Thomas B.C."/>
            <person name="Morowitz M.J."/>
            <person name="Banfield J.F."/>
        </authorList>
    </citation>
    <scope>NUCLEOTIDE SEQUENCE [LARGE SCALE GENOMIC DNA]</scope>
    <source>
        <strain evidence="2">S2_003_000_R2_14</strain>
    </source>
</reference>
<accession>A0A2W5SSW7</accession>
<feature type="non-terminal residue" evidence="2">
    <location>
        <position position="252"/>
    </location>
</feature>